<keyword evidence="2 4" id="KW-0547">Nucleotide-binding</keyword>
<keyword evidence="1" id="KW-0436">Ligase</keyword>
<accession>A0ABQ0QL68</accession>
<evidence type="ECO:0000256" key="1">
    <source>
        <dbReference type="ARBA" id="ARBA00022598"/>
    </source>
</evidence>
<organism evidence="6 7">
    <name type="scientific">Neokomagataea tanensis NBRC 106556</name>
    <dbReference type="NCBI Taxonomy" id="1223519"/>
    <lineage>
        <taxon>Bacteria</taxon>
        <taxon>Pseudomonadati</taxon>
        <taxon>Pseudomonadota</taxon>
        <taxon>Alphaproteobacteria</taxon>
        <taxon>Acetobacterales</taxon>
        <taxon>Acetobacteraceae</taxon>
        <taxon>Neokomagataea</taxon>
    </lineage>
</organism>
<feature type="domain" description="ATP-grasp" evidence="5">
    <location>
        <begin position="111"/>
        <end position="294"/>
    </location>
</feature>
<evidence type="ECO:0000256" key="3">
    <source>
        <dbReference type="ARBA" id="ARBA00022840"/>
    </source>
</evidence>
<comment type="caution">
    <text evidence="6">The sequence shown here is derived from an EMBL/GenBank/DDBJ whole genome shotgun (WGS) entry which is preliminary data.</text>
</comment>
<dbReference type="RefSeq" id="WP_068173381.1">
    <property type="nucleotide sequence ID" value="NZ_BAQB01000080.1"/>
</dbReference>
<keyword evidence="7" id="KW-1185">Reference proteome</keyword>
<dbReference type="SUPFAM" id="SSF56059">
    <property type="entry name" value="Glutathione synthetase ATP-binding domain-like"/>
    <property type="match status" value="1"/>
</dbReference>
<evidence type="ECO:0000313" key="7">
    <source>
        <dbReference type="Proteomes" id="UP001062443"/>
    </source>
</evidence>
<keyword evidence="3 4" id="KW-0067">ATP-binding</keyword>
<dbReference type="Gene3D" id="3.30.470.20">
    <property type="entry name" value="ATP-grasp fold, B domain"/>
    <property type="match status" value="1"/>
</dbReference>
<reference evidence="6" key="1">
    <citation type="submission" date="2013-04" db="EMBL/GenBank/DDBJ databases">
        <title>The genome sequencing project of 58 acetic acid bacteria.</title>
        <authorList>
            <person name="Okamoto-Kainuma A."/>
            <person name="Ishikawa M."/>
            <person name="Umino S."/>
            <person name="Koizumi Y."/>
            <person name="Shiwa Y."/>
            <person name="Yoshikawa H."/>
            <person name="Matsutani M."/>
            <person name="Matsushita K."/>
        </authorList>
    </citation>
    <scope>NUCLEOTIDE SEQUENCE</scope>
    <source>
        <strain evidence="6">NBRC 106556</strain>
    </source>
</reference>
<dbReference type="Gene3D" id="3.40.50.20">
    <property type="match status" value="1"/>
</dbReference>
<evidence type="ECO:0000256" key="2">
    <source>
        <dbReference type="ARBA" id="ARBA00022741"/>
    </source>
</evidence>
<evidence type="ECO:0000313" key="6">
    <source>
        <dbReference type="EMBL" id="GBR48958.1"/>
    </source>
</evidence>
<evidence type="ECO:0000259" key="5">
    <source>
        <dbReference type="PROSITE" id="PS50975"/>
    </source>
</evidence>
<proteinExistence type="predicted"/>
<dbReference type="PANTHER" id="PTHR43585:SF2">
    <property type="entry name" value="ATP-GRASP ENZYME FSQD"/>
    <property type="match status" value="1"/>
</dbReference>
<evidence type="ECO:0000256" key="4">
    <source>
        <dbReference type="PROSITE-ProRule" id="PRU00409"/>
    </source>
</evidence>
<dbReference type="PROSITE" id="PS50975">
    <property type="entry name" value="ATP_GRASP"/>
    <property type="match status" value="1"/>
</dbReference>
<protein>
    <submittedName>
        <fullName evidence="6">Nikkomycin biosynthesis protein</fullName>
    </submittedName>
</protein>
<dbReference type="Proteomes" id="UP001062443">
    <property type="component" value="Unassembled WGS sequence"/>
</dbReference>
<dbReference type="InterPro" id="IPR011761">
    <property type="entry name" value="ATP-grasp"/>
</dbReference>
<sequence length="393" mass="43209">MKILIIHQVPYRKIQYHRALDHDVHDITYVGLEDRLADVPQSLKCRKLTLPDDGGLVEGVIAVTSAQDGYEAVLALSEFGILEAAEIRRYLGLPDPDGYRPELIRDKVTMKQAVGAADLKIPRFMAVTSSNTAAPWSGPTVSKPRRGASSEGITIWPDPASALKHCRAKPDAADFEVEEFISGDIFHADGIVRNGVVKNLVVSKYINKPLDYISGAPLGSVQQPYDAGRHGFVQNIVDVLKISVGALHLEFFEGDQVGRVFLEVANRVGGAGVIEAHEAHTGVHLPSDEITARLGWPQPPPQRPTGKYHGWLVFPGHHLSAEQKWTLGFPSDVVQPPEIDEIFKLPEGASFPRDVTYHEWRVPAFVRASSDNAENLERLLRRLATGARIEAVS</sequence>
<dbReference type="PANTHER" id="PTHR43585">
    <property type="entry name" value="FUMIPYRROLE BIOSYNTHESIS PROTEIN C"/>
    <property type="match status" value="1"/>
</dbReference>
<name>A0ABQ0QL68_9PROT</name>
<dbReference type="EMBL" id="BAQB01000080">
    <property type="protein sequence ID" value="GBR48958.1"/>
    <property type="molecule type" value="Genomic_DNA"/>
</dbReference>
<gene>
    <name evidence="6" type="ORF">AA106556_1909</name>
</gene>
<dbReference type="InterPro" id="IPR052032">
    <property type="entry name" value="ATP-dep_AA_Ligase"/>
</dbReference>